<keyword evidence="2" id="KW-1185">Reference proteome</keyword>
<evidence type="ECO:0000313" key="1">
    <source>
        <dbReference type="EMBL" id="MDQ1095802.1"/>
    </source>
</evidence>
<comment type="caution">
    <text evidence="1">The sequence shown here is derived from an EMBL/GenBank/DDBJ whole genome shotgun (WGS) entry which is preliminary data.</text>
</comment>
<dbReference type="Gene3D" id="3.40.50.1820">
    <property type="entry name" value="alpha/beta hydrolase"/>
    <property type="match status" value="1"/>
</dbReference>
<sequence>MQKLLFLWVLFFSWNINAQKSSGKEYVFFLHNKFLEEHRLDELHPKYGLAAYLAILHKLQEKNTLILSEKRKPDTDPTVYAKKIVLKIDSLRGHGVPYDHISIVGTSQGGYIAQYISYYAKNPDLKFVFIGASFKNDSMNKDRELKLYGKVLSINEKTDAGAELLSRQLRFKNSDLKSFKEITLDTGLEHGFLFRALDEWIIPTKEWIQQ</sequence>
<organism evidence="1 2">
    <name type="scientific">Chryseobacterium camelliae</name>
    <dbReference type="NCBI Taxonomy" id="1265445"/>
    <lineage>
        <taxon>Bacteria</taxon>
        <taxon>Pseudomonadati</taxon>
        <taxon>Bacteroidota</taxon>
        <taxon>Flavobacteriia</taxon>
        <taxon>Flavobacteriales</taxon>
        <taxon>Weeksellaceae</taxon>
        <taxon>Chryseobacterium group</taxon>
        <taxon>Chryseobacterium</taxon>
    </lineage>
</organism>
<dbReference type="SUPFAM" id="SSF53474">
    <property type="entry name" value="alpha/beta-Hydrolases"/>
    <property type="match status" value="1"/>
</dbReference>
<reference evidence="1 2" key="1">
    <citation type="submission" date="2023-07" db="EMBL/GenBank/DDBJ databases">
        <title>Functional and genomic diversity of the sorghum phyllosphere microbiome.</title>
        <authorList>
            <person name="Shade A."/>
        </authorList>
    </citation>
    <scope>NUCLEOTIDE SEQUENCE [LARGE SCALE GENOMIC DNA]</scope>
    <source>
        <strain evidence="1 2">SORGH_AS_1064</strain>
    </source>
</reference>
<dbReference type="InterPro" id="IPR029058">
    <property type="entry name" value="AB_hydrolase_fold"/>
</dbReference>
<accession>A0ABU0TFG5</accession>
<protein>
    <submittedName>
        <fullName evidence="1">Pimeloyl-ACP methyl ester carboxylesterase</fullName>
    </submittedName>
</protein>
<dbReference type="Proteomes" id="UP001225072">
    <property type="component" value="Unassembled WGS sequence"/>
</dbReference>
<dbReference type="EMBL" id="JAUTAL010000001">
    <property type="protein sequence ID" value="MDQ1095802.1"/>
    <property type="molecule type" value="Genomic_DNA"/>
</dbReference>
<evidence type="ECO:0000313" key="2">
    <source>
        <dbReference type="Proteomes" id="UP001225072"/>
    </source>
</evidence>
<gene>
    <name evidence="1" type="ORF">QE404_000949</name>
</gene>
<name>A0ABU0TFG5_9FLAO</name>
<proteinExistence type="predicted"/>